<dbReference type="GO" id="GO:0005829">
    <property type="term" value="C:cytosol"/>
    <property type="evidence" value="ECO:0007669"/>
    <property type="project" value="TreeGrafter"/>
</dbReference>
<dbReference type="Pfam" id="PF02811">
    <property type="entry name" value="PHP"/>
    <property type="match status" value="1"/>
</dbReference>
<name>A0A645E8E5_9ZZZZ</name>
<reference evidence="2" key="1">
    <citation type="submission" date="2019-08" db="EMBL/GenBank/DDBJ databases">
        <authorList>
            <person name="Kucharzyk K."/>
            <person name="Murdoch R.W."/>
            <person name="Higgins S."/>
            <person name="Loffler F."/>
        </authorList>
    </citation>
    <scope>NUCLEOTIDE SEQUENCE</scope>
</reference>
<dbReference type="PANTHER" id="PTHR36928">
    <property type="entry name" value="PHOSPHATASE YCDX-RELATED"/>
    <property type="match status" value="1"/>
</dbReference>
<proteinExistence type="predicted"/>
<evidence type="ECO:0000259" key="1">
    <source>
        <dbReference type="Pfam" id="PF02811"/>
    </source>
</evidence>
<gene>
    <name evidence="2" type="primary">ycdX_15</name>
    <name evidence="2" type="ORF">SDC9_144868</name>
</gene>
<feature type="domain" description="PHP" evidence="1">
    <location>
        <begin position="28"/>
        <end position="211"/>
    </location>
</feature>
<dbReference type="EMBL" id="VSSQ01043926">
    <property type="protein sequence ID" value="MPM97691.1"/>
    <property type="molecule type" value="Genomic_DNA"/>
</dbReference>
<dbReference type="AlphaFoldDB" id="A0A645E8E5"/>
<organism evidence="2">
    <name type="scientific">bioreactor metagenome</name>
    <dbReference type="NCBI Taxonomy" id="1076179"/>
    <lineage>
        <taxon>unclassified sequences</taxon>
        <taxon>metagenomes</taxon>
        <taxon>ecological metagenomes</taxon>
    </lineage>
</organism>
<dbReference type="EC" id="3.1.3.-" evidence="2"/>
<sequence length="276" mass="32050">MYKGSATLCNKIEPRENKDTEIEMQLYDLHTHTNMSDADFSVEELIEVEQKQGHILGVSDHLFCCGIYTLREVNAYLDVLCQYSVYRGAEVNMEHRFNLPDELDDRLDYVIASVHSMPDGRGGFVPLNDYFRKRSGHTDHYEKNYSSDMNRYYLAYIIQMMEKTFSTQRVDILGHSTVLPCYDELYGTKFLDQWEDAVIALCSKHQVAIEISGLWRAPGIDMLRKAKEAGLKFSMGSDCHRHLQIGDLAYPERIAEELALTEEDFFKPKRELRLDY</sequence>
<dbReference type="Gene3D" id="3.20.20.140">
    <property type="entry name" value="Metal-dependent hydrolases"/>
    <property type="match status" value="1"/>
</dbReference>
<dbReference type="InterPro" id="IPR004013">
    <property type="entry name" value="PHP_dom"/>
</dbReference>
<accession>A0A645E8E5</accession>
<dbReference type="InterPro" id="IPR050243">
    <property type="entry name" value="PHP_phosphatase"/>
</dbReference>
<comment type="caution">
    <text evidence="2">The sequence shown here is derived from an EMBL/GenBank/DDBJ whole genome shotgun (WGS) entry which is preliminary data.</text>
</comment>
<keyword evidence="2" id="KW-0378">Hydrolase</keyword>
<protein>
    <submittedName>
        <fullName evidence="2">Phosphatase YcdX</fullName>
        <ecNumber evidence="2">3.1.3.-</ecNumber>
    </submittedName>
</protein>
<evidence type="ECO:0000313" key="2">
    <source>
        <dbReference type="EMBL" id="MPM97691.1"/>
    </source>
</evidence>
<dbReference type="GO" id="GO:0008270">
    <property type="term" value="F:zinc ion binding"/>
    <property type="evidence" value="ECO:0007669"/>
    <property type="project" value="TreeGrafter"/>
</dbReference>
<dbReference type="PANTHER" id="PTHR36928:SF1">
    <property type="entry name" value="PHOSPHATASE YCDX-RELATED"/>
    <property type="match status" value="1"/>
</dbReference>
<dbReference type="SUPFAM" id="SSF89550">
    <property type="entry name" value="PHP domain-like"/>
    <property type="match status" value="1"/>
</dbReference>
<dbReference type="InterPro" id="IPR016195">
    <property type="entry name" value="Pol/histidinol_Pase-like"/>
</dbReference>
<dbReference type="GO" id="GO:0042578">
    <property type="term" value="F:phosphoric ester hydrolase activity"/>
    <property type="evidence" value="ECO:0007669"/>
    <property type="project" value="TreeGrafter"/>
</dbReference>